<dbReference type="InterPro" id="IPR016898">
    <property type="entry name" value="Polyphosphate_phosphotransfera"/>
</dbReference>
<dbReference type="AlphaFoldDB" id="A0A1M7MDM9"/>
<keyword evidence="7" id="KW-1185">Reference proteome</keyword>
<reference evidence="7" key="1">
    <citation type="submission" date="2016-11" db="EMBL/GenBank/DDBJ databases">
        <authorList>
            <person name="Varghese N."/>
            <person name="Submissions S."/>
        </authorList>
    </citation>
    <scope>NUCLEOTIDE SEQUENCE [LARGE SCALE GENOMIC DNA]</scope>
    <source>
        <strain evidence="7">Sac-22</strain>
    </source>
</reference>
<dbReference type="GO" id="GO:0008976">
    <property type="term" value="F:polyphosphate kinase activity"/>
    <property type="evidence" value="ECO:0007669"/>
    <property type="project" value="InterPro"/>
</dbReference>
<organism evidence="6 7">
    <name type="scientific">Duganella sacchari</name>
    <dbReference type="NCBI Taxonomy" id="551987"/>
    <lineage>
        <taxon>Bacteria</taxon>
        <taxon>Pseudomonadati</taxon>
        <taxon>Pseudomonadota</taxon>
        <taxon>Betaproteobacteria</taxon>
        <taxon>Burkholderiales</taxon>
        <taxon>Oxalobacteraceae</taxon>
        <taxon>Telluria group</taxon>
        <taxon>Duganella</taxon>
    </lineage>
</organism>
<gene>
    <name evidence="6" type="ORF">SAMN05192549_103114</name>
</gene>
<evidence type="ECO:0000256" key="3">
    <source>
        <dbReference type="ARBA" id="ARBA00022777"/>
    </source>
</evidence>
<feature type="compositionally biased region" description="Basic residues" evidence="4">
    <location>
        <begin position="1"/>
        <end position="15"/>
    </location>
</feature>
<evidence type="ECO:0000256" key="1">
    <source>
        <dbReference type="ARBA" id="ARBA00009924"/>
    </source>
</evidence>
<dbReference type="Gene3D" id="3.40.50.300">
    <property type="entry name" value="P-loop containing nucleotide triphosphate hydrolases"/>
    <property type="match status" value="1"/>
</dbReference>
<evidence type="ECO:0000256" key="4">
    <source>
        <dbReference type="SAM" id="MobiDB-lite"/>
    </source>
</evidence>
<dbReference type="GO" id="GO:0006797">
    <property type="term" value="P:polyphosphate metabolic process"/>
    <property type="evidence" value="ECO:0007669"/>
    <property type="project" value="InterPro"/>
</dbReference>
<keyword evidence="3" id="KW-0418">Kinase</keyword>
<feature type="domain" description="Polyphosphate kinase-2-related" evidence="5">
    <location>
        <begin position="46"/>
        <end position="265"/>
    </location>
</feature>
<dbReference type="InterPro" id="IPR022300">
    <property type="entry name" value="PPK2-rel_1"/>
</dbReference>
<protein>
    <submittedName>
        <fullName evidence="6">Polyphosphate:nucleotide phosphotransferase, PPK2 family</fullName>
    </submittedName>
</protein>
<sequence>MTHNARQRFRAPPKFKLRDKDADDRTFSTRAANPKLGKSRAKALDLERTAALIDRIAALQDKLYAQRGQKVLLVLQGTDTAGKDGTVRALFSRISPMGLRAVAFKAPTDSELAHDYLWRVHQHVPVQGEIAIFNRSHYEDVLITRVQGMIDDEECKRRYAQIRDFERMLAETGTVIVKVFLHISKEEQRERLQERLDDPDKQWKFNPEDIKQRAKWDDYQRAYEKAIRETDAPHAPWYIVPANSKTHRNLVIASLLLETLEGMDLQYPPPHPDLSSFTVE</sequence>
<dbReference type="STRING" id="551987.SAMN05192549_103114"/>
<dbReference type="PANTHER" id="PTHR34383:SF3">
    <property type="entry name" value="POLYPHOSPHATE:AMP PHOSPHOTRANSFERASE"/>
    <property type="match status" value="1"/>
</dbReference>
<dbReference type="NCBIfam" id="TIGR03709">
    <property type="entry name" value="PPK2_rel_1"/>
    <property type="match status" value="1"/>
</dbReference>
<evidence type="ECO:0000259" key="5">
    <source>
        <dbReference type="Pfam" id="PF03976"/>
    </source>
</evidence>
<evidence type="ECO:0000313" key="6">
    <source>
        <dbReference type="EMBL" id="SHM88446.1"/>
    </source>
</evidence>
<dbReference type="EMBL" id="FRCX01000003">
    <property type="protein sequence ID" value="SHM88446.1"/>
    <property type="molecule type" value="Genomic_DNA"/>
</dbReference>
<dbReference type="OrthoDB" id="9775224at2"/>
<feature type="compositionally biased region" description="Basic and acidic residues" evidence="4">
    <location>
        <begin position="16"/>
        <end position="27"/>
    </location>
</feature>
<dbReference type="PIRSF" id="PIRSF028756">
    <property type="entry name" value="PPK2_prd"/>
    <property type="match status" value="1"/>
</dbReference>
<keyword evidence="2 6" id="KW-0808">Transferase</keyword>
<comment type="similarity">
    <text evidence="1">Belongs to the polyphosphate kinase 2 (PPK2) family. Class I subfamily.</text>
</comment>
<evidence type="ECO:0000256" key="2">
    <source>
        <dbReference type="ARBA" id="ARBA00022679"/>
    </source>
</evidence>
<name>A0A1M7MDM9_9BURK</name>
<dbReference type="RefSeq" id="WP_072782944.1">
    <property type="nucleotide sequence ID" value="NZ_FRCX01000003.1"/>
</dbReference>
<accession>A0A1M7MDM9</accession>
<dbReference type="InterPro" id="IPR022488">
    <property type="entry name" value="PPK2-related"/>
</dbReference>
<dbReference type="SUPFAM" id="SSF52540">
    <property type="entry name" value="P-loop containing nucleoside triphosphate hydrolases"/>
    <property type="match status" value="1"/>
</dbReference>
<dbReference type="Pfam" id="PF03976">
    <property type="entry name" value="PPK2"/>
    <property type="match status" value="1"/>
</dbReference>
<dbReference type="InterPro" id="IPR027417">
    <property type="entry name" value="P-loop_NTPase"/>
</dbReference>
<evidence type="ECO:0000313" key="7">
    <source>
        <dbReference type="Proteomes" id="UP000184339"/>
    </source>
</evidence>
<dbReference type="Proteomes" id="UP000184339">
    <property type="component" value="Unassembled WGS sequence"/>
</dbReference>
<proteinExistence type="inferred from homology"/>
<feature type="region of interest" description="Disordered" evidence="4">
    <location>
        <begin position="1"/>
        <end position="34"/>
    </location>
</feature>
<dbReference type="PANTHER" id="PTHR34383">
    <property type="entry name" value="POLYPHOSPHATE:AMP PHOSPHOTRANSFERASE-RELATED"/>
    <property type="match status" value="1"/>
</dbReference>